<evidence type="ECO:0000313" key="2">
    <source>
        <dbReference type="Proteomes" id="UP000789525"/>
    </source>
</evidence>
<keyword evidence="2" id="KW-1185">Reference proteome</keyword>
<feature type="non-terminal residue" evidence="1">
    <location>
        <position position="1"/>
    </location>
</feature>
<sequence>PDWPNVVEIRMQPSSVRKPQNLPYWEDFRKPIKFEGVNLAYDAGDYTTAINLLTSLLNNTAEFEGYSRELFLLARAMCFQQLREFEYVVSNTTEVLKRTSVPPSPEIHGIYFISRCLALWLRSSAHESLDNWEKVKKDLEELKLLVRNNTVHSESMIFTVFPYVPPLFIISAKNTITINSNSVSDRLCRATELVNKEISRRNNALHAFRLIDDDASAFSESGKRFHYRLLLRRPLHPNIHIGMWYTMDLMLVSEMGLFKREDMQDP</sequence>
<proteinExistence type="predicted"/>
<comment type="caution">
    <text evidence="1">The sequence shown here is derived from an EMBL/GenBank/DDBJ whole genome shotgun (WGS) entry which is preliminary data.</text>
</comment>
<protein>
    <submittedName>
        <fullName evidence="1">7280_t:CDS:1</fullName>
    </submittedName>
</protein>
<dbReference type="EMBL" id="CAJVPT010030712">
    <property type="protein sequence ID" value="CAG8695270.1"/>
    <property type="molecule type" value="Genomic_DNA"/>
</dbReference>
<dbReference type="Proteomes" id="UP000789525">
    <property type="component" value="Unassembled WGS sequence"/>
</dbReference>
<organism evidence="1 2">
    <name type="scientific">Acaulospora colombiana</name>
    <dbReference type="NCBI Taxonomy" id="27376"/>
    <lineage>
        <taxon>Eukaryota</taxon>
        <taxon>Fungi</taxon>
        <taxon>Fungi incertae sedis</taxon>
        <taxon>Mucoromycota</taxon>
        <taxon>Glomeromycotina</taxon>
        <taxon>Glomeromycetes</taxon>
        <taxon>Diversisporales</taxon>
        <taxon>Acaulosporaceae</taxon>
        <taxon>Acaulospora</taxon>
    </lineage>
</organism>
<gene>
    <name evidence="1" type="ORF">ACOLOM_LOCUS10003</name>
</gene>
<reference evidence="1" key="1">
    <citation type="submission" date="2021-06" db="EMBL/GenBank/DDBJ databases">
        <authorList>
            <person name="Kallberg Y."/>
            <person name="Tangrot J."/>
            <person name="Rosling A."/>
        </authorList>
    </citation>
    <scope>NUCLEOTIDE SEQUENCE</scope>
    <source>
        <strain evidence="1">CL356</strain>
    </source>
</reference>
<name>A0ACA9P9H0_9GLOM</name>
<evidence type="ECO:0000313" key="1">
    <source>
        <dbReference type="EMBL" id="CAG8695270.1"/>
    </source>
</evidence>
<accession>A0ACA9P9H0</accession>